<gene>
    <name evidence="1" type="ORF">LCGC14_1562800</name>
</gene>
<reference evidence="1" key="1">
    <citation type="journal article" date="2015" name="Nature">
        <title>Complex archaea that bridge the gap between prokaryotes and eukaryotes.</title>
        <authorList>
            <person name="Spang A."/>
            <person name="Saw J.H."/>
            <person name="Jorgensen S.L."/>
            <person name="Zaremba-Niedzwiedzka K."/>
            <person name="Martijn J."/>
            <person name="Lind A.E."/>
            <person name="van Eijk R."/>
            <person name="Schleper C."/>
            <person name="Guy L."/>
            <person name="Ettema T.J."/>
        </authorList>
    </citation>
    <scope>NUCLEOTIDE SEQUENCE</scope>
</reference>
<organism evidence="1">
    <name type="scientific">marine sediment metagenome</name>
    <dbReference type="NCBI Taxonomy" id="412755"/>
    <lineage>
        <taxon>unclassified sequences</taxon>
        <taxon>metagenomes</taxon>
        <taxon>ecological metagenomes</taxon>
    </lineage>
</organism>
<protein>
    <submittedName>
        <fullName evidence="1">Uncharacterized protein</fullName>
    </submittedName>
</protein>
<evidence type="ECO:0000313" key="1">
    <source>
        <dbReference type="EMBL" id="KKM43589.1"/>
    </source>
</evidence>
<name>A0A0F9L3D8_9ZZZZ</name>
<comment type="caution">
    <text evidence="1">The sequence shown here is derived from an EMBL/GenBank/DDBJ whole genome shotgun (WGS) entry which is preliminary data.</text>
</comment>
<dbReference type="EMBL" id="LAZR01012091">
    <property type="protein sequence ID" value="KKM43589.1"/>
    <property type="molecule type" value="Genomic_DNA"/>
</dbReference>
<proteinExistence type="predicted"/>
<accession>A0A0F9L3D8</accession>
<sequence>MELKEAIEKIEEIGDKDPSKKAVIHEVVDILEEVVED</sequence>
<dbReference type="AlphaFoldDB" id="A0A0F9L3D8"/>